<proteinExistence type="predicted"/>
<keyword evidence="2" id="KW-0472">Membrane</keyword>
<evidence type="ECO:0000259" key="3">
    <source>
        <dbReference type="Pfam" id="PF13464"/>
    </source>
</evidence>
<organism evidence="4 5">
    <name type="scientific">Enterococcus alishanensis</name>
    <dbReference type="NCBI Taxonomy" id="1303817"/>
    <lineage>
        <taxon>Bacteria</taxon>
        <taxon>Bacillati</taxon>
        <taxon>Bacillota</taxon>
        <taxon>Bacilli</taxon>
        <taxon>Lactobacillales</taxon>
        <taxon>Enterococcaceae</taxon>
        <taxon>Enterococcus</taxon>
    </lineage>
</organism>
<dbReference type="PANTHER" id="PTHR34475">
    <property type="match status" value="1"/>
</dbReference>
<sequence>MAIKNLGETLRDARLSENISLDELQQITKIQKRYLQAIEENDYGQIPSEFYVRRFLKQYADAVKLDGRYILAVYDGKDQILPTYPKVEEIESQRTNKYKEKKVRRRLIATMPMIILGLVALAIVVIVGYVSYLDNNDQPILNASSVEVERNSSSSTSETESSSSTEETTEASTSESVEAPTMSQNVTSNSSSTAAVTLDQVAAPLKIKFNAQNRVWVGLSVNGSLSFQQTIEAGQSAEFDLPEGTTSASISVGVASYLTIQANDTDLDFQANNSERSKTIDLTINYT</sequence>
<dbReference type="PANTHER" id="PTHR34475:SF1">
    <property type="entry name" value="CYTOSKELETON PROTEIN RODZ"/>
    <property type="match status" value="1"/>
</dbReference>
<dbReference type="InterPro" id="IPR050400">
    <property type="entry name" value="Bact_Cytoskel_RodZ"/>
</dbReference>
<keyword evidence="2" id="KW-1133">Transmembrane helix</keyword>
<evidence type="ECO:0000313" key="4">
    <source>
        <dbReference type="EMBL" id="MBV7391434.1"/>
    </source>
</evidence>
<reference evidence="4 5" key="1">
    <citation type="submission" date="2021-06" db="EMBL/GenBank/DDBJ databases">
        <title>Enterococcus alishanensis sp. nov., a novel lactic acid bacterium isolated from fresh coffee beans.</title>
        <authorList>
            <person name="Chen Y.-S."/>
        </authorList>
    </citation>
    <scope>NUCLEOTIDE SEQUENCE [LARGE SCALE GENOMIC DNA]</scope>
    <source>
        <strain evidence="4 5">ALS3</strain>
    </source>
</reference>
<accession>A0ABS6TF26</accession>
<keyword evidence="5" id="KW-1185">Reference proteome</keyword>
<dbReference type="InterPro" id="IPR025194">
    <property type="entry name" value="RodZ-like_C"/>
</dbReference>
<dbReference type="Pfam" id="PF13413">
    <property type="entry name" value="HTH_25"/>
    <property type="match status" value="1"/>
</dbReference>
<keyword evidence="2" id="KW-0812">Transmembrane</keyword>
<protein>
    <submittedName>
        <fullName evidence="4">DUF4115 domain-containing protein</fullName>
    </submittedName>
</protein>
<evidence type="ECO:0000256" key="2">
    <source>
        <dbReference type="SAM" id="Phobius"/>
    </source>
</evidence>
<evidence type="ECO:0000313" key="5">
    <source>
        <dbReference type="Proteomes" id="UP000774130"/>
    </source>
</evidence>
<feature type="transmembrane region" description="Helical" evidence="2">
    <location>
        <begin position="107"/>
        <end position="132"/>
    </location>
</feature>
<name>A0ABS6TF26_9ENTE</name>
<dbReference type="RefSeq" id="WP_218326616.1">
    <property type="nucleotide sequence ID" value="NZ_JAHUZB010000004.1"/>
</dbReference>
<evidence type="ECO:0000256" key="1">
    <source>
        <dbReference type="SAM" id="MobiDB-lite"/>
    </source>
</evidence>
<gene>
    <name evidence="4" type="ORF">KUA55_12145</name>
</gene>
<dbReference type="Pfam" id="PF13464">
    <property type="entry name" value="RodZ_C"/>
    <property type="match status" value="1"/>
</dbReference>
<feature type="domain" description="Cytoskeleton protein RodZ-like C-terminal" evidence="3">
    <location>
        <begin position="209"/>
        <end position="276"/>
    </location>
</feature>
<dbReference type="EMBL" id="JAHUZB010000004">
    <property type="protein sequence ID" value="MBV7391434.1"/>
    <property type="molecule type" value="Genomic_DNA"/>
</dbReference>
<feature type="region of interest" description="Disordered" evidence="1">
    <location>
        <begin position="146"/>
        <end position="190"/>
    </location>
</feature>
<dbReference type="Proteomes" id="UP000774130">
    <property type="component" value="Unassembled WGS sequence"/>
</dbReference>
<comment type="caution">
    <text evidence="4">The sequence shown here is derived from an EMBL/GenBank/DDBJ whole genome shotgun (WGS) entry which is preliminary data.</text>
</comment>